<comment type="caution">
    <text evidence="1">The sequence shown here is derived from an EMBL/GenBank/DDBJ whole genome shotgun (WGS) entry which is preliminary data.</text>
</comment>
<dbReference type="AlphaFoldDB" id="A0A660SGV8"/>
<sequence length="158" mass="19257">MNIYNLYCDESCHLENDKQKSMVLGTIWVPVDSVKKVFLDIKNIKFKNHMSKDFEIKWKKVSLSKLELYLDLIDYFFTNNDLHFRCLVVPSKKKLNHKAFKQTHDDWYYKMYYEMLKFIFTRYNKFNVYLDIKDTHGGKKIEKLHSFFDKTIVKKIQN</sequence>
<evidence type="ECO:0000313" key="1">
    <source>
        <dbReference type="EMBL" id="RKX69376.1"/>
    </source>
</evidence>
<dbReference type="EMBL" id="QNBD01000197">
    <property type="protein sequence ID" value="RKX69376.1"/>
    <property type="molecule type" value="Genomic_DNA"/>
</dbReference>
<evidence type="ECO:0008006" key="3">
    <source>
        <dbReference type="Google" id="ProtNLM"/>
    </source>
</evidence>
<name>A0A660SGV8_UNCT6</name>
<dbReference type="Proteomes" id="UP000271125">
    <property type="component" value="Unassembled WGS sequence"/>
</dbReference>
<dbReference type="Pfam" id="PF12686">
    <property type="entry name" value="DUF3800"/>
    <property type="match status" value="1"/>
</dbReference>
<reference evidence="1 2" key="1">
    <citation type="submission" date="2018-06" db="EMBL/GenBank/DDBJ databases">
        <title>Extensive metabolic versatility and redundancy in microbially diverse, dynamic hydrothermal sediments.</title>
        <authorList>
            <person name="Dombrowski N."/>
            <person name="Teske A."/>
            <person name="Baker B.J."/>
        </authorList>
    </citation>
    <scope>NUCLEOTIDE SEQUENCE [LARGE SCALE GENOMIC DNA]</scope>
    <source>
        <strain evidence="1">B10_G13</strain>
    </source>
</reference>
<protein>
    <recommendedName>
        <fullName evidence="3">DUF3800 domain-containing protein</fullName>
    </recommendedName>
</protein>
<accession>A0A660SGV8</accession>
<proteinExistence type="predicted"/>
<dbReference type="InterPro" id="IPR024524">
    <property type="entry name" value="DUF3800"/>
</dbReference>
<gene>
    <name evidence="1" type="ORF">DRP43_04475</name>
</gene>
<organism evidence="1 2">
    <name type="scientific">candidate division TA06 bacterium</name>
    <dbReference type="NCBI Taxonomy" id="2250710"/>
    <lineage>
        <taxon>Bacteria</taxon>
        <taxon>Bacteria division TA06</taxon>
    </lineage>
</organism>
<evidence type="ECO:0000313" key="2">
    <source>
        <dbReference type="Proteomes" id="UP000271125"/>
    </source>
</evidence>